<sequence>MHRLPLQLPLPTVMWDRNLSECVLFEKTLNVKNFEETQTFINILDEESKFDERQRYGISEDMFWKAKKCLLTSHPVAFAEGMFLINSIILRAPKDSFVLASALKIRGQLFYHECSLECASKDYEMFLHVRQFATVADEDVCEVLGHLIICMYMMGQYAKAKNYTDQYKKVKAKLSINSLQRNCFVQIEKQLTNFKHELIEACNSLPHSITDTDRINPFKKCSENGNAVMKADNDFKRGEIIFLENPRYQSIKAPFVRCEICYRLCKQQIYTCLDCHYKTYCSLPCMEKNRVEHEIECLGYKQLTLLILDAGLLFRIFVQISKVLDKCMFKRKAYRKLSTASDIWSHLLEYLNQKHFNDENSASMSLLARKPHYDLLSEIQYSTLVTTAFRLTIFIDTKTNLIETYYQRLKISRKQKLIIIGSLLMRLHCNLLLNTFDFEINDFDMQLQGLASNTEQFKNSVVSTNSQEEHFLKKDLMEHYQVDMNKEIWLSSLQLFESIESAKELTSIILTPTDSKRRSNRLYSMLSIYKDHITELYFNPELINKVIYGQQAEEPLTTEAAKTLCSRLAQMTDMKRYHCVKKFARLFHNHYTEYFMQLSERNRSLHQLISIYSPIIKQVAYSCQPNVEIIVMDNGVIIGKSLKPIAKGEQLYVSYNSNVMYCSRSEKQRFLQQLGTVTCHCEYCTTNVPDPIILRSIIYCDKCNGIEITPELQVCSHCNTQYNALLSKYRTRIRILEDELDRKFKSSLDSSEISERDFYILHQAIYLHSQKYFGAQNEYRINIELKHARYLASKNFITQVHDLIMEIRDNILKGYDEHYIWFTFYSNILTTIKIIICHNIDERQTEHIIKTHRIEISYFSHCEKMHLSTTATTVILMFLIGAALLHNSGVEGKSCKLKCPETISPVCAHFHRGGRKGFIICTFDNLCQLTARECTANEKWLSRPGRCERDNPDCVNYKPIKPPEKSPSKFSIKNIFGG</sequence>
<evidence type="ECO:0000313" key="9">
    <source>
        <dbReference type="RefSeq" id="XP_019894977.1"/>
    </source>
</evidence>
<reference evidence="9" key="1">
    <citation type="submission" date="2025-08" db="UniProtKB">
        <authorList>
            <consortium name="RefSeq"/>
        </authorList>
    </citation>
    <scope>IDENTIFICATION</scope>
    <source>
        <strain evidence="9">Aabys</strain>
        <tissue evidence="9">Whole body</tissue>
    </source>
</reference>
<proteinExistence type="predicted"/>
<dbReference type="GO" id="GO:0005737">
    <property type="term" value="C:cytoplasm"/>
    <property type="evidence" value="ECO:0007669"/>
    <property type="project" value="TreeGrafter"/>
</dbReference>
<dbReference type="Gene3D" id="6.10.140.2220">
    <property type="match status" value="1"/>
</dbReference>
<dbReference type="Gene3D" id="2.170.270.10">
    <property type="entry name" value="SET domain"/>
    <property type="match status" value="2"/>
</dbReference>
<evidence type="ECO:0000313" key="8">
    <source>
        <dbReference type="Proteomes" id="UP001652621"/>
    </source>
</evidence>
<dbReference type="PROSITE" id="PS50280">
    <property type="entry name" value="SET"/>
    <property type="match status" value="1"/>
</dbReference>
<dbReference type="VEuPathDB" id="VectorBase:MDOMA2_019866"/>
<dbReference type="OrthoDB" id="62495at2759"/>
<dbReference type="InterPro" id="IPR002893">
    <property type="entry name" value="Znf_MYND"/>
</dbReference>
<evidence type="ECO:0000256" key="5">
    <source>
        <dbReference type="ARBA" id="ARBA00022771"/>
    </source>
</evidence>
<dbReference type="GO" id="GO:0008757">
    <property type="term" value="F:S-adenosylmethionine-dependent methyltransferase activity"/>
    <property type="evidence" value="ECO:0007669"/>
    <property type="project" value="UniProtKB-ARBA"/>
</dbReference>
<dbReference type="Gene3D" id="3.30.60.30">
    <property type="match status" value="1"/>
</dbReference>
<keyword evidence="3" id="KW-0949">S-adenosyl-L-methionine</keyword>
<keyword evidence="5" id="KW-0863">Zinc-finger</keyword>
<dbReference type="GO" id="GO:0008170">
    <property type="term" value="F:N-methyltransferase activity"/>
    <property type="evidence" value="ECO:0007669"/>
    <property type="project" value="UniProtKB-ARBA"/>
</dbReference>
<dbReference type="Gene3D" id="1.10.220.160">
    <property type="match status" value="1"/>
</dbReference>
<protein>
    <submittedName>
        <fullName evidence="9">Uncharacterized protein LOC105262394 isoform X1</fullName>
    </submittedName>
</protein>
<keyword evidence="4" id="KW-0479">Metal-binding</keyword>
<dbReference type="GO" id="GO:0008276">
    <property type="term" value="F:protein methyltransferase activity"/>
    <property type="evidence" value="ECO:0007669"/>
    <property type="project" value="UniProtKB-ARBA"/>
</dbReference>
<dbReference type="PANTHER" id="PTHR46165">
    <property type="entry name" value="SET AND MYND DOMAIN-CONTAINING PROTEIN 4"/>
    <property type="match status" value="1"/>
</dbReference>
<evidence type="ECO:0000256" key="2">
    <source>
        <dbReference type="ARBA" id="ARBA00022679"/>
    </source>
</evidence>
<dbReference type="GO" id="GO:0005634">
    <property type="term" value="C:nucleus"/>
    <property type="evidence" value="ECO:0007669"/>
    <property type="project" value="TreeGrafter"/>
</dbReference>
<dbReference type="InterPro" id="IPR052097">
    <property type="entry name" value="SET-MYND_domain_protein"/>
</dbReference>
<evidence type="ECO:0000256" key="6">
    <source>
        <dbReference type="ARBA" id="ARBA00022833"/>
    </source>
</evidence>
<dbReference type="InterPro" id="IPR046341">
    <property type="entry name" value="SET_dom_sf"/>
</dbReference>
<gene>
    <name evidence="9" type="primary">LOC105262394</name>
</gene>
<keyword evidence="8" id="KW-1185">Reference proteome</keyword>
<name>A0A9J7DL51_MUSDO</name>
<accession>A0A9J7DL51</accession>
<dbReference type="GO" id="GO:0032259">
    <property type="term" value="P:methylation"/>
    <property type="evidence" value="ECO:0007669"/>
    <property type="project" value="UniProtKB-KW"/>
</dbReference>
<evidence type="ECO:0000256" key="1">
    <source>
        <dbReference type="ARBA" id="ARBA00022603"/>
    </source>
</evidence>
<dbReference type="SUPFAM" id="SSF82199">
    <property type="entry name" value="SET domain"/>
    <property type="match status" value="1"/>
</dbReference>
<keyword evidence="2" id="KW-0808">Transferase</keyword>
<dbReference type="GO" id="GO:0042826">
    <property type="term" value="F:histone deacetylase binding"/>
    <property type="evidence" value="ECO:0007669"/>
    <property type="project" value="TreeGrafter"/>
</dbReference>
<evidence type="ECO:0000256" key="4">
    <source>
        <dbReference type="ARBA" id="ARBA00022723"/>
    </source>
</evidence>
<keyword evidence="6" id="KW-0862">Zinc</keyword>
<evidence type="ECO:0000259" key="7">
    <source>
        <dbReference type="PROSITE" id="PS50280"/>
    </source>
</evidence>
<keyword evidence="1" id="KW-0489">Methyltransferase</keyword>
<feature type="domain" description="SET" evidence="7">
    <location>
        <begin position="436"/>
        <end position="656"/>
    </location>
</feature>
<dbReference type="Proteomes" id="UP001652621">
    <property type="component" value="Unplaced"/>
</dbReference>
<dbReference type="PANTHER" id="PTHR46165:SF2">
    <property type="entry name" value="SET AND MYND DOMAIN-CONTAINING PROTEIN 4"/>
    <property type="match status" value="1"/>
</dbReference>
<dbReference type="RefSeq" id="XP_019894977.1">
    <property type="nucleotide sequence ID" value="XM_020039418.2"/>
</dbReference>
<dbReference type="GO" id="GO:0008270">
    <property type="term" value="F:zinc ion binding"/>
    <property type="evidence" value="ECO:0007669"/>
    <property type="project" value="UniProtKB-KW"/>
</dbReference>
<dbReference type="GeneID" id="105262394"/>
<dbReference type="AlphaFoldDB" id="A0A9J7DL51"/>
<organism evidence="8 9">
    <name type="scientific">Musca domestica</name>
    <name type="common">House fly</name>
    <dbReference type="NCBI Taxonomy" id="7370"/>
    <lineage>
        <taxon>Eukaryota</taxon>
        <taxon>Metazoa</taxon>
        <taxon>Ecdysozoa</taxon>
        <taxon>Arthropoda</taxon>
        <taxon>Hexapoda</taxon>
        <taxon>Insecta</taxon>
        <taxon>Pterygota</taxon>
        <taxon>Neoptera</taxon>
        <taxon>Endopterygota</taxon>
        <taxon>Diptera</taxon>
        <taxon>Brachycera</taxon>
        <taxon>Muscomorpha</taxon>
        <taxon>Muscoidea</taxon>
        <taxon>Muscidae</taxon>
        <taxon>Musca</taxon>
    </lineage>
</organism>
<dbReference type="SUPFAM" id="SSF144232">
    <property type="entry name" value="HIT/MYND zinc finger-like"/>
    <property type="match status" value="1"/>
</dbReference>
<evidence type="ECO:0000256" key="3">
    <source>
        <dbReference type="ARBA" id="ARBA00022691"/>
    </source>
</evidence>
<dbReference type="InterPro" id="IPR001214">
    <property type="entry name" value="SET_dom"/>
</dbReference>
<dbReference type="PROSITE" id="PS01360">
    <property type="entry name" value="ZF_MYND_1"/>
    <property type="match status" value="1"/>
</dbReference>